<proteinExistence type="predicted"/>
<evidence type="ECO:0000313" key="2">
    <source>
        <dbReference type="EMBL" id="KAF2773639.1"/>
    </source>
</evidence>
<protein>
    <submittedName>
        <fullName evidence="2">Uncharacterized protein</fullName>
    </submittedName>
</protein>
<name>A0A6G1LM38_9PEZI</name>
<evidence type="ECO:0000313" key="3">
    <source>
        <dbReference type="Proteomes" id="UP000799436"/>
    </source>
</evidence>
<accession>A0A6G1LM38</accession>
<organism evidence="2 3">
    <name type="scientific">Teratosphaeria nubilosa</name>
    <dbReference type="NCBI Taxonomy" id="161662"/>
    <lineage>
        <taxon>Eukaryota</taxon>
        <taxon>Fungi</taxon>
        <taxon>Dikarya</taxon>
        <taxon>Ascomycota</taxon>
        <taxon>Pezizomycotina</taxon>
        <taxon>Dothideomycetes</taxon>
        <taxon>Dothideomycetidae</taxon>
        <taxon>Mycosphaerellales</taxon>
        <taxon>Teratosphaeriaceae</taxon>
        <taxon>Teratosphaeria</taxon>
    </lineage>
</organism>
<evidence type="ECO:0000256" key="1">
    <source>
        <dbReference type="SAM" id="MobiDB-lite"/>
    </source>
</evidence>
<feature type="region of interest" description="Disordered" evidence="1">
    <location>
        <begin position="1"/>
        <end position="131"/>
    </location>
</feature>
<dbReference type="OrthoDB" id="10333455at2759"/>
<feature type="compositionally biased region" description="Basic and acidic residues" evidence="1">
    <location>
        <begin position="54"/>
        <end position="91"/>
    </location>
</feature>
<gene>
    <name evidence="2" type="ORF">EJ03DRAFT_347609</name>
</gene>
<reference evidence="2" key="1">
    <citation type="journal article" date="2020" name="Stud. Mycol.">
        <title>101 Dothideomycetes genomes: a test case for predicting lifestyles and emergence of pathogens.</title>
        <authorList>
            <person name="Haridas S."/>
            <person name="Albert R."/>
            <person name="Binder M."/>
            <person name="Bloem J."/>
            <person name="Labutti K."/>
            <person name="Salamov A."/>
            <person name="Andreopoulos B."/>
            <person name="Baker S."/>
            <person name="Barry K."/>
            <person name="Bills G."/>
            <person name="Bluhm B."/>
            <person name="Cannon C."/>
            <person name="Castanera R."/>
            <person name="Culley D."/>
            <person name="Daum C."/>
            <person name="Ezra D."/>
            <person name="Gonzalez J."/>
            <person name="Henrissat B."/>
            <person name="Kuo A."/>
            <person name="Liang C."/>
            <person name="Lipzen A."/>
            <person name="Lutzoni F."/>
            <person name="Magnuson J."/>
            <person name="Mondo S."/>
            <person name="Nolan M."/>
            <person name="Ohm R."/>
            <person name="Pangilinan J."/>
            <person name="Park H.-J."/>
            <person name="Ramirez L."/>
            <person name="Alfaro M."/>
            <person name="Sun H."/>
            <person name="Tritt A."/>
            <person name="Yoshinaga Y."/>
            <person name="Zwiers L.-H."/>
            <person name="Turgeon B."/>
            <person name="Goodwin S."/>
            <person name="Spatafora J."/>
            <person name="Crous P."/>
            <person name="Grigoriev I."/>
        </authorList>
    </citation>
    <scope>NUCLEOTIDE SEQUENCE</scope>
    <source>
        <strain evidence="2">CBS 116005</strain>
    </source>
</reference>
<dbReference type="EMBL" id="ML995810">
    <property type="protein sequence ID" value="KAF2773639.1"/>
    <property type="molecule type" value="Genomic_DNA"/>
</dbReference>
<feature type="compositionally biased region" description="Acidic residues" evidence="1">
    <location>
        <begin position="11"/>
        <end position="20"/>
    </location>
</feature>
<sequence length="341" mass="39035">MPPLYSKFEDMLDSDDEMPELLDMTGNEYQGDTIRVRPRVNSSPTPAPKVQRSKPAEVEDVHMHDALIDRQDHVDTEQEQHGGLRDEDRGMDILNEDYGSNYGRGSLQPPLDDGDSDLTSTTETESEEADLEAISRKLTTMSSAERQAELKSFLRKKTVCLADIDEAYTYVCSLVFGTGNQPEEVLSELFKAYVDQVSFYVKLWPNYDTAARQFHWDPQRLQDCGELRLDRKERERLSRLDWEEWEMRKVTLMISSPFRGGLIEVRLTAVPTDHRVGCKAHASAKVVPMGRPYLNLTKFVRDTCDEISDGPALTHGTNGFQLADLDELAKMFLRERTWRSF</sequence>
<dbReference type="AlphaFoldDB" id="A0A6G1LM38"/>
<dbReference type="Proteomes" id="UP000799436">
    <property type="component" value="Unassembled WGS sequence"/>
</dbReference>
<keyword evidence="3" id="KW-1185">Reference proteome</keyword>